<gene>
    <name evidence="2" type="ORF">TH606_07575</name>
</gene>
<dbReference type="AlphaFoldDB" id="A0A177E5T2"/>
<protein>
    <recommendedName>
        <fullName evidence="1">PilZ domain-containing protein</fullName>
    </recommendedName>
</protein>
<dbReference type="RefSeq" id="WP_068542557.1">
    <property type="nucleotide sequence ID" value="NZ_LSFI01000033.1"/>
</dbReference>
<dbReference type="GO" id="GO:0035438">
    <property type="term" value="F:cyclic-di-GMP binding"/>
    <property type="evidence" value="ECO:0007669"/>
    <property type="project" value="InterPro"/>
</dbReference>
<dbReference type="OrthoDB" id="5510068at2"/>
<evidence type="ECO:0000313" key="3">
    <source>
        <dbReference type="Proteomes" id="UP000076964"/>
    </source>
</evidence>
<accession>A0A177E5T2</accession>
<dbReference type="STRING" id="1795632.TH606_07575"/>
<dbReference type="SUPFAM" id="SSF141371">
    <property type="entry name" value="PilZ domain-like"/>
    <property type="match status" value="1"/>
</dbReference>
<dbReference type="InterPro" id="IPR009875">
    <property type="entry name" value="PilZ_domain"/>
</dbReference>
<evidence type="ECO:0000259" key="1">
    <source>
        <dbReference type="Pfam" id="PF07238"/>
    </source>
</evidence>
<organism evidence="2 3">
    <name type="scientific">Thermodesulfatator autotrophicus</name>
    <dbReference type="NCBI Taxonomy" id="1795632"/>
    <lineage>
        <taxon>Bacteria</taxon>
        <taxon>Pseudomonadati</taxon>
        <taxon>Thermodesulfobacteriota</taxon>
        <taxon>Thermodesulfobacteria</taxon>
        <taxon>Thermodesulfobacteriales</taxon>
        <taxon>Thermodesulfatatoraceae</taxon>
        <taxon>Thermodesulfatator</taxon>
    </lineage>
</organism>
<feature type="domain" description="PilZ" evidence="1">
    <location>
        <begin position="2"/>
        <end position="104"/>
    </location>
</feature>
<dbReference type="Pfam" id="PF07238">
    <property type="entry name" value="PilZ"/>
    <property type="match status" value="1"/>
</dbReference>
<proteinExistence type="predicted"/>
<comment type="caution">
    <text evidence="2">The sequence shown here is derived from an EMBL/GenBank/DDBJ whole genome shotgun (WGS) entry which is preliminary data.</text>
</comment>
<name>A0A177E5T2_9BACT</name>
<sequence length="110" mass="12619">MEKRKSERVKHVFRVDYSTPEALFNEFAENLSEGGIFIKTENPLDVGTEITIEFKLPFLEEPIRVKGQVEWHTNLQGVNKNPPGMGVSFQGLSNEDKEKINKVVRKLKAF</sequence>
<dbReference type="Gene3D" id="2.40.10.220">
    <property type="entry name" value="predicted glycosyltransferase like domains"/>
    <property type="match status" value="1"/>
</dbReference>
<evidence type="ECO:0000313" key="2">
    <source>
        <dbReference type="EMBL" id="OAG27323.1"/>
    </source>
</evidence>
<dbReference type="InterPro" id="IPR011752">
    <property type="entry name" value="PilV_Myxo-type"/>
</dbReference>
<dbReference type="EMBL" id="LSFI01000033">
    <property type="protein sequence ID" value="OAG27323.1"/>
    <property type="molecule type" value="Genomic_DNA"/>
</dbReference>
<dbReference type="NCBIfam" id="TIGR02266">
    <property type="entry name" value="gmx_TIGR02266"/>
    <property type="match status" value="1"/>
</dbReference>
<keyword evidence="3" id="KW-1185">Reference proteome</keyword>
<dbReference type="Proteomes" id="UP000076964">
    <property type="component" value="Unassembled WGS sequence"/>
</dbReference>
<reference evidence="2 3" key="1">
    <citation type="submission" date="2016-02" db="EMBL/GenBank/DDBJ databases">
        <title>Draft genome sequence of Thermodesulfatator sp. S606.</title>
        <authorList>
            <person name="Lai Q."/>
            <person name="Cao J."/>
            <person name="Dupont S."/>
            <person name="Shao Z."/>
            <person name="Jebbar M."/>
            <person name="Alain K."/>
        </authorList>
    </citation>
    <scope>NUCLEOTIDE SEQUENCE [LARGE SCALE GENOMIC DNA]</scope>
    <source>
        <strain evidence="2 3">S606</strain>
    </source>
</reference>